<dbReference type="GO" id="GO:0005198">
    <property type="term" value="F:structural molecule activity"/>
    <property type="evidence" value="ECO:0007669"/>
    <property type="project" value="InterPro"/>
</dbReference>
<dbReference type="AlphaFoldDB" id="A0A4Q0T1M9"/>
<evidence type="ECO:0000259" key="9">
    <source>
        <dbReference type="Pfam" id="PF22638"/>
    </source>
</evidence>
<dbReference type="PROSITE" id="PS00588">
    <property type="entry name" value="FLAGELLA_BB_ROD"/>
    <property type="match status" value="1"/>
</dbReference>
<reference evidence="10 11" key="1">
    <citation type="submission" date="2018-11" db="EMBL/GenBank/DDBJ databases">
        <authorList>
            <person name="Mardanov A.V."/>
            <person name="Ravin N.V."/>
            <person name="Dedysh S.N."/>
        </authorList>
    </citation>
    <scope>NUCLEOTIDE SEQUENCE [LARGE SCALE GENOMIC DNA]</scope>
    <source>
        <strain evidence="10 11">AF10</strain>
    </source>
</reference>
<evidence type="ECO:0000313" key="11">
    <source>
        <dbReference type="Proteomes" id="UP000289437"/>
    </source>
</evidence>
<keyword evidence="11" id="KW-1185">Reference proteome</keyword>
<feature type="domain" description="Flagellar basal-body/hook protein C-terminal" evidence="8">
    <location>
        <begin position="421"/>
        <end position="460"/>
    </location>
</feature>
<dbReference type="GO" id="GO:0044780">
    <property type="term" value="P:bacterial-type flagellum assembly"/>
    <property type="evidence" value="ECO:0007669"/>
    <property type="project" value="InterPro"/>
</dbReference>
<feature type="domain" description="Flagellar basal body rod protein N-terminal" evidence="7">
    <location>
        <begin position="13"/>
        <end position="38"/>
    </location>
</feature>
<dbReference type="Pfam" id="PF22638">
    <property type="entry name" value="FlgK_D1"/>
    <property type="match status" value="1"/>
</dbReference>
<keyword evidence="10" id="KW-0969">Cilium</keyword>
<keyword evidence="10" id="KW-0282">Flagellum</keyword>
<name>A0A4Q0T1M9_9BACT</name>
<keyword evidence="5" id="KW-0964">Secreted</keyword>
<gene>
    <name evidence="10" type="ORF">GRAN_2666</name>
</gene>
<protein>
    <recommendedName>
        <fullName evidence="4">Flagellar hook-associated protein 1</fullName>
    </recommendedName>
</protein>
<dbReference type="InterPro" id="IPR002371">
    <property type="entry name" value="FlgK"/>
</dbReference>
<reference evidence="11" key="2">
    <citation type="submission" date="2019-02" db="EMBL/GenBank/DDBJ databases">
        <title>Granulicella sibirica sp. nov., a psychrotolerant acidobacterium isolated from an organic soil layer in forested tundra, West Siberia.</title>
        <authorList>
            <person name="Oshkin I.Y."/>
            <person name="Kulichevskaya I.S."/>
            <person name="Rijpstra W.I.C."/>
            <person name="Sinninghe Damste J.S."/>
            <person name="Rakitin A.L."/>
            <person name="Ravin N.V."/>
            <person name="Dedysh S.N."/>
        </authorList>
    </citation>
    <scope>NUCLEOTIDE SEQUENCE [LARGE SCALE GENOMIC DNA]</scope>
    <source>
        <strain evidence="11">AF10</strain>
    </source>
</reference>
<evidence type="ECO:0000259" key="8">
    <source>
        <dbReference type="Pfam" id="PF06429"/>
    </source>
</evidence>
<evidence type="ECO:0000256" key="1">
    <source>
        <dbReference type="ARBA" id="ARBA00004365"/>
    </source>
</evidence>
<feature type="domain" description="Flagellar hook-associated protein FlgK helical" evidence="9">
    <location>
        <begin position="110"/>
        <end position="327"/>
    </location>
</feature>
<dbReference type="NCBIfam" id="TIGR02492">
    <property type="entry name" value="flgK_ends"/>
    <property type="match status" value="1"/>
</dbReference>
<dbReference type="EMBL" id="RDSM01000002">
    <property type="protein sequence ID" value="RXH55809.1"/>
    <property type="molecule type" value="Genomic_DNA"/>
</dbReference>
<evidence type="ECO:0000259" key="7">
    <source>
        <dbReference type="Pfam" id="PF00460"/>
    </source>
</evidence>
<dbReference type="Proteomes" id="UP000289437">
    <property type="component" value="Unassembled WGS sequence"/>
</dbReference>
<dbReference type="OrthoDB" id="9802553at2"/>
<accession>A0A4Q0T1M9</accession>
<comment type="subcellular location">
    <subcellularLocation>
        <location evidence="1">Bacterial flagellum</location>
    </subcellularLocation>
    <subcellularLocation>
        <location evidence="2">Secreted</location>
    </subcellularLocation>
</comment>
<dbReference type="Pfam" id="PF00460">
    <property type="entry name" value="Flg_bb_rod"/>
    <property type="match status" value="1"/>
</dbReference>
<dbReference type="SUPFAM" id="SSF64518">
    <property type="entry name" value="Phase 1 flagellin"/>
    <property type="match status" value="1"/>
</dbReference>
<keyword evidence="10" id="KW-0966">Cell projection</keyword>
<dbReference type="InterPro" id="IPR019776">
    <property type="entry name" value="Flagellar_basal_body_rod_CS"/>
</dbReference>
<dbReference type="RefSeq" id="WP_128913390.1">
    <property type="nucleotide sequence ID" value="NZ_RDSM01000002.1"/>
</dbReference>
<proteinExistence type="inferred from homology"/>
<evidence type="ECO:0000256" key="5">
    <source>
        <dbReference type="ARBA" id="ARBA00022525"/>
    </source>
</evidence>
<evidence type="ECO:0000256" key="3">
    <source>
        <dbReference type="ARBA" id="ARBA00009677"/>
    </source>
</evidence>
<dbReference type="InterPro" id="IPR001444">
    <property type="entry name" value="Flag_bb_rod_N"/>
</dbReference>
<dbReference type="Pfam" id="PF06429">
    <property type="entry name" value="Flg_bbr_C"/>
    <property type="match status" value="1"/>
</dbReference>
<evidence type="ECO:0000256" key="2">
    <source>
        <dbReference type="ARBA" id="ARBA00004613"/>
    </source>
</evidence>
<comment type="caution">
    <text evidence="10">The sequence shown here is derived from an EMBL/GenBank/DDBJ whole genome shotgun (WGS) entry which is preliminary data.</text>
</comment>
<dbReference type="InterPro" id="IPR010930">
    <property type="entry name" value="Flg_bb/hook_C_dom"/>
</dbReference>
<dbReference type="InterPro" id="IPR053927">
    <property type="entry name" value="FlgK_helical"/>
</dbReference>
<dbReference type="GO" id="GO:0009424">
    <property type="term" value="C:bacterial-type flagellum hook"/>
    <property type="evidence" value="ECO:0007669"/>
    <property type="project" value="InterPro"/>
</dbReference>
<evidence type="ECO:0000256" key="6">
    <source>
        <dbReference type="ARBA" id="ARBA00023143"/>
    </source>
</evidence>
<dbReference type="PANTHER" id="PTHR30033:SF1">
    <property type="entry name" value="FLAGELLAR HOOK-ASSOCIATED PROTEIN 1"/>
    <property type="match status" value="1"/>
</dbReference>
<dbReference type="GO" id="GO:0005576">
    <property type="term" value="C:extracellular region"/>
    <property type="evidence" value="ECO:0007669"/>
    <property type="project" value="UniProtKB-SubCell"/>
</dbReference>
<organism evidence="10 11">
    <name type="scientific">Granulicella sibirica</name>
    <dbReference type="NCBI Taxonomy" id="2479048"/>
    <lineage>
        <taxon>Bacteria</taxon>
        <taxon>Pseudomonadati</taxon>
        <taxon>Acidobacteriota</taxon>
        <taxon>Terriglobia</taxon>
        <taxon>Terriglobales</taxon>
        <taxon>Acidobacteriaceae</taxon>
        <taxon>Granulicella</taxon>
    </lineage>
</organism>
<evidence type="ECO:0000256" key="4">
    <source>
        <dbReference type="ARBA" id="ARBA00016244"/>
    </source>
</evidence>
<comment type="similarity">
    <text evidence="3">Belongs to the flagella basal body rod proteins family.</text>
</comment>
<dbReference type="PANTHER" id="PTHR30033">
    <property type="entry name" value="FLAGELLAR HOOK-ASSOCIATED PROTEIN 1"/>
    <property type="match status" value="1"/>
</dbReference>
<sequence length="466" mass="46090">MGTLSSLVDLSKSALQANQAALDVTGSNVANQNVVGYTRETLNWSSDVVQIGGASVGVGVSTSSPVSQRDRVLEQRVQQQTQVSSQSTALQSALNQLQGVFGLSATSASGTTTDLSSAIDGLYSSFSSLAASPASSTVRQTVLTAAGTLASAFQSASGQIASVNSGLTQTAISTVSAINGLTATIASLNQQIARVSPDADAGTLEDQRQAAVAQLSQYIGLDQVTTENNGLTLSTSSGAVLVAGAQSFALKGSSVAGKTQITDGVSTVDISGQITGGQLGGILAAQQNEIPSLTSSLDQLAYAIGTSVNTQNAAGLDGNGAAGGALFALNATSSGAASSIAVTTTDPSKIAAAGTGEGSAGNTNANALAALGTASLLGGESASSYLTGVLGTLGSAVAGATTDQTAQQATLAQLTTQRDSLSGVSLDDEAADLTKYQRSYQAASKLFQIVDTIIEAAINLGTETAV</sequence>
<keyword evidence="6" id="KW-0975">Bacterial flagellum</keyword>
<evidence type="ECO:0000313" key="10">
    <source>
        <dbReference type="EMBL" id="RXH55809.1"/>
    </source>
</evidence>